<dbReference type="OrthoDB" id="5288829at2"/>
<evidence type="ECO:0000313" key="2">
    <source>
        <dbReference type="Proteomes" id="UP000240988"/>
    </source>
</evidence>
<reference evidence="1 2" key="1">
    <citation type="submission" date="2017-01" db="EMBL/GenBank/DDBJ databases">
        <authorList>
            <consortium name="Urmite Genomes"/>
        </authorList>
    </citation>
    <scope>NUCLEOTIDE SEQUENCE [LARGE SCALE GENOMIC DNA]</scope>
    <source>
        <strain evidence="1 2">AB57</strain>
    </source>
</reference>
<name>A0A2U3NTK5_9MYCO</name>
<organism evidence="1 2">
    <name type="scientific">Mycobacterium rhizamassiliense</name>
    <dbReference type="NCBI Taxonomy" id="1841860"/>
    <lineage>
        <taxon>Bacteria</taxon>
        <taxon>Bacillati</taxon>
        <taxon>Actinomycetota</taxon>
        <taxon>Actinomycetes</taxon>
        <taxon>Mycobacteriales</taxon>
        <taxon>Mycobacteriaceae</taxon>
        <taxon>Mycobacterium</taxon>
    </lineage>
</organism>
<accession>A0A2U3NTK5</accession>
<dbReference type="STRING" id="1841860.GCA_900157375_02599"/>
<dbReference type="Proteomes" id="UP000240988">
    <property type="component" value="Unassembled WGS sequence"/>
</dbReference>
<sequence>MSTARIFDDFLRTDPAPAYDTESSYDFLNRVAGPQWELVRNLIEQWFADYPVAAQADLRGRLQNDDYAQHIGAWWELYTYTLFCRLGYRVSTHPKLTNTSRQPDFLVTRDEVSFYVECIVFLSGLGPVHGQGGGERSWIFEATNQANDPNFMVDIEIRRVGAERPKAAEIVRPLEDRLSSLDPDEVTEQIAAGMGAPEYVLPVRGWIIEYGAWPVNPEARGERGRLIGSYPMTGGWIDNEMLRYRDVVKRKGGHYGLPDKPLMVAVLNTSGFLDGDEVAEALFGSGAVEYYEGQPDSVRSVRKRDGYWRQGPPKRGSRVCAILDGENIYPCRVAARLPKLWVNPWAENPIQATLPFVSITAHDTGEVYQTDCGTSTDAVFDLSADWPGFAR</sequence>
<dbReference type="RefSeq" id="WP_077087918.1">
    <property type="nucleotide sequence ID" value="NZ_LT721901.1"/>
</dbReference>
<gene>
    <name evidence="1" type="ORF">MRAB57_2596</name>
</gene>
<evidence type="ECO:0000313" key="1">
    <source>
        <dbReference type="EMBL" id="SPM34775.1"/>
    </source>
</evidence>
<dbReference type="EMBL" id="FUFA01000004">
    <property type="protein sequence ID" value="SPM34775.1"/>
    <property type="molecule type" value="Genomic_DNA"/>
</dbReference>
<keyword evidence="2" id="KW-1185">Reference proteome</keyword>
<dbReference type="AlphaFoldDB" id="A0A2U3NTK5"/>
<protein>
    <submittedName>
        <fullName evidence="1">Uncharacterized protein</fullName>
    </submittedName>
</protein>
<proteinExistence type="predicted"/>